<dbReference type="GO" id="GO:0015369">
    <property type="term" value="F:calcium:proton antiporter activity"/>
    <property type="evidence" value="ECO:0007669"/>
    <property type="project" value="TreeGrafter"/>
</dbReference>
<evidence type="ECO:0000256" key="5">
    <source>
        <dbReference type="ARBA" id="ARBA00022989"/>
    </source>
</evidence>
<dbReference type="SUPFAM" id="SSF47473">
    <property type="entry name" value="EF-hand"/>
    <property type="match status" value="1"/>
</dbReference>
<dbReference type="GO" id="GO:0005509">
    <property type="term" value="F:calcium ion binding"/>
    <property type="evidence" value="ECO:0007669"/>
    <property type="project" value="InterPro"/>
</dbReference>
<evidence type="ECO:0000256" key="2">
    <source>
        <dbReference type="ARBA" id="ARBA00022448"/>
    </source>
</evidence>
<dbReference type="InterPro" id="IPR004837">
    <property type="entry name" value="NaCa_Exmemb"/>
</dbReference>
<reference evidence="10" key="1">
    <citation type="submission" date="2021-01" db="EMBL/GenBank/DDBJ databases">
        <authorList>
            <person name="Corre E."/>
            <person name="Pelletier E."/>
            <person name="Niang G."/>
            <person name="Scheremetjew M."/>
            <person name="Finn R."/>
            <person name="Kale V."/>
            <person name="Holt S."/>
            <person name="Cochrane G."/>
            <person name="Meng A."/>
            <person name="Brown T."/>
            <person name="Cohen L."/>
        </authorList>
    </citation>
    <scope>NUCLEOTIDE SEQUENCE</scope>
    <source>
        <strain evidence="10">308</strain>
    </source>
</reference>
<evidence type="ECO:0000256" key="6">
    <source>
        <dbReference type="ARBA" id="ARBA00023065"/>
    </source>
</evidence>
<protein>
    <recommendedName>
        <fullName evidence="9">EF-hand domain-containing protein</fullName>
    </recommendedName>
</protein>
<keyword evidence="6" id="KW-0406">Ion transport</keyword>
<accession>A0A7S1BCC7</accession>
<dbReference type="GO" id="GO:0012505">
    <property type="term" value="C:endomembrane system"/>
    <property type="evidence" value="ECO:0007669"/>
    <property type="project" value="UniProtKB-SubCell"/>
</dbReference>
<feature type="transmembrane region" description="Helical" evidence="8">
    <location>
        <begin position="109"/>
        <end position="127"/>
    </location>
</feature>
<keyword evidence="7 8" id="KW-0472">Membrane</keyword>
<keyword evidence="4" id="KW-0106">Calcium</keyword>
<dbReference type="InterPro" id="IPR011992">
    <property type="entry name" value="EF-hand-dom_pair"/>
</dbReference>
<keyword evidence="3 8" id="KW-0812">Transmembrane</keyword>
<evidence type="ECO:0000256" key="7">
    <source>
        <dbReference type="ARBA" id="ARBA00023136"/>
    </source>
</evidence>
<dbReference type="InterPro" id="IPR002048">
    <property type="entry name" value="EF_hand_dom"/>
</dbReference>
<dbReference type="PROSITE" id="PS00018">
    <property type="entry name" value="EF_HAND_1"/>
    <property type="match status" value="1"/>
</dbReference>
<dbReference type="Pfam" id="PF13499">
    <property type="entry name" value="EF-hand_7"/>
    <property type="match status" value="1"/>
</dbReference>
<feature type="transmembrane region" description="Helical" evidence="8">
    <location>
        <begin position="147"/>
        <end position="166"/>
    </location>
</feature>
<comment type="subcellular location">
    <subcellularLocation>
        <location evidence="1">Endomembrane system</location>
        <topology evidence="1">Multi-pass membrane protein</topology>
    </subcellularLocation>
</comment>
<dbReference type="EMBL" id="HBFR01012432">
    <property type="protein sequence ID" value="CAD8881774.1"/>
    <property type="molecule type" value="Transcribed_RNA"/>
</dbReference>
<organism evidence="10">
    <name type="scientific">Corethron hystrix</name>
    <dbReference type="NCBI Taxonomy" id="216773"/>
    <lineage>
        <taxon>Eukaryota</taxon>
        <taxon>Sar</taxon>
        <taxon>Stramenopiles</taxon>
        <taxon>Ochrophyta</taxon>
        <taxon>Bacillariophyta</taxon>
        <taxon>Coscinodiscophyceae</taxon>
        <taxon>Corethrophycidae</taxon>
        <taxon>Corethrales</taxon>
        <taxon>Corethraceae</taxon>
        <taxon>Corethron</taxon>
    </lineage>
</organism>
<dbReference type="InterPro" id="IPR004713">
    <property type="entry name" value="CaH_exchang"/>
</dbReference>
<evidence type="ECO:0000256" key="4">
    <source>
        <dbReference type="ARBA" id="ARBA00022837"/>
    </source>
</evidence>
<dbReference type="SMART" id="SM00054">
    <property type="entry name" value="EFh"/>
    <property type="match status" value="2"/>
</dbReference>
<evidence type="ECO:0000259" key="9">
    <source>
        <dbReference type="PROSITE" id="PS50222"/>
    </source>
</evidence>
<dbReference type="AlphaFoldDB" id="A0A7S1BCC7"/>
<feature type="domain" description="EF-hand" evidence="9">
    <location>
        <begin position="284"/>
        <end position="319"/>
    </location>
</feature>
<keyword evidence="5 8" id="KW-1133">Transmembrane helix</keyword>
<dbReference type="GO" id="GO:0006874">
    <property type="term" value="P:intracellular calcium ion homeostasis"/>
    <property type="evidence" value="ECO:0007669"/>
    <property type="project" value="TreeGrafter"/>
</dbReference>
<feature type="transmembrane region" description="Helical" evidence="8">
    <location>
        <begin position="503"/>
        <end position="525"/>
    </location>
</feature>
<dbReference type="Pfam" id="PF01699">
    <property type="entry name" value="Na_Ca_ex"/>
    <property type="match status" value="1"/>
</dbReference>
<gene>
    <name evidence="10" type="ORF">CHYS00102_LOCUS8962</name>
</gene>
<feature type="transmembrane region" description="Helical" evidence="8">
    <location>
        <begin position="444"/>
        <end position="466"/>
    </location>
</feature>
<feature type="transmembrane region" description="Helical" evidence="8">
    <location>
        <begin position="38"/>
        <end position="57"/>
    </location>
</feature>
<dbReference type="PANTHER" id="PTHR31503">
    <property type="entry name" value="VACUOLAR CALCIUM ION TRANSPORTER"/>
    <property type="match status" value="1"/>
</dbReference>
<feature type="transmembrane region" description="Helical" evidence="8">
    <location>
        <begin position="472"/>
        <end position="491"/>
    </location>
</feature>
<dbReference type="InterPro" id="IPR018247">
    <property type="entry name" value="EF_Hand_1_Ca_BS"/>
</dbReference>
<evidence type="ECO:0000313" key="10">
    <source>
        <dbReference type="EMBL" id="CAD8881774.1"/>
    </source>
</evidence>
<proteinExistence type="predicted"/>
<sequence length="526" mass="58393">MAGLVGSCVLPLFAAIPDGAIMLFSGLGDIETAQETLGVGVGALAGSTIMVLTLPWARSVYDGRIDIDQLSGELRYKTKHKLRTPLTIRDMLYGSGVEVNHAVKSGGTMLLLTAIPYLLIQIPASYLVREGDEDNKELGIGEHSWSLISLVMSLSGFVGYLLYQFIKSESGNDVRKNLLLEAVTQKAIVDGMLSLSVALGEFVATSDEWINSDISLDFHCHTQSKTKSLAVPNDTKNIAIPSEVYNKLLHILNPIFIKYDREPKDGMLSKREMHHMFRDLHEKISDSQINNLFHQFDIDRDGRISFEEFIYATAFFIKKSYQGKITPVPSDASSSSSEIEASFSYDDGEGELEEMPVDLAEQRPEKQQRALKFRAVGQLLLGTFLILVFSDPMVKVFGEVALRINIPPFYVSFVLAPVISNAPEIFASRYYARKKTRRSMTIAFTALQGSAAMNNTVCLSIFMGLVHFRGIAWNYSAETMSILAVEIILAMMTRKRILNLADACKIASIFPMSLFVIIVLESWGYS</sequence>
<evidence type="ECO:0000256" key="3">
    <source>
        <dbReference type="ARBA" id="ARBA00022692"/>
    </source>
</evidence>
<evidence type="ECO:0000256" key="1">
    <source>
        <dbReference type="ARBA" id="ARBA00004127"/>
    </source>
</evidence>
<evidence type="ECO:0000256" key="8">
    <source>
        <dbReference type="SAM" id="Phobius"/>
    </source>
</evidence>
<dbReference type="PANTHER" id="PTHR31503:SF36">
    <property type="entry name" value="SODIUM_CALCIUM EXCHANGER MEMBRANE REGION DOMAIN-CONTAINING PROTEIN"/>
    <property type="match status" value="1"/>
</dbReference>
<dbReference type="GO" id="GO:0016020">
    <property type="term" value="C:membrane"/>
    <property type="evidence" value="ECO:0007669"/>
    <property type="project" value="InterPro"/>
</dbReference>
<feature type="transmembrane region" description="Helical" evidence="8">
    <location>
        <begin position="371"/>
        <end position="389"/>
    </location>
</feature>
<dbReference type="Gene3D" id="1.10.238.10">
    <property type="entry name" value="EF-hand"/>
    <property type="match status" value="1"/>
</dbReference>
<dbReference type="PROSITE" id="PS50222">
    <property type="entry name" value="EF_HAND_2"/>
    <property type="match status" value="1"/>
</dbReference>
<name>A0A7S1BCC7_9STRA</name>
<dbReference type="CDD" id="cd00051">
    <property type="entry name" value="EFh"/>
    <property type="match status" value="1"/>
</dbReference>
<keyword evidence="2" id="KW-0813">Transport</keyword>
<feature type="transmembrane region" description="Helical" evidence="8">
    <location>
        <begin position="409"/>
        <end position="432"/>
    </location>
</feature>